<reference evidence="13" key="1">
    <citation type="journal article" date="2019" name="Int. J. Syst. Evol. Microbiol.">
        <title>The Global Catalogue of Microorganisms (GCM) 10K type strain sequencing project: providing services to taxonomists for standard genome sequencing and annotation.</title>
        <authorList>
            <consortium name="The Broad Institute Genomics Platform"/>
            <consortium name="The Broad Institute Genome Sequencing Center for Infectious Disease"/>
            <person name="Wu L."/>
            <person name="Ma J."/>
        </authorList>
    </citation>
    <scope>NUCLEOTIDE SEQUENCE [LARGE SCALE GENOMIC DNA]</scope>
    <source>
        <strain evidence="13">CCUG 52537</strain>
    </source>
</reference>
<proteinExistence type="inferred from homology"/>
<dbReference type="GO" id="GO:0016740">
    <property type="term" value="F:transferase activity"/>
    <property type="evidence" value="ECO:0007669"/>
    <property type="project" value="UniProtKB-KW"/>
</dbReference>
<keyword evidence="7 11" id="KW-0274">FAD</keyword>
<dbReference type="InterPro" id="IPR024932">
    <property type="entry name" value="ApbE"/>
</dbReference>
<evidence type="ECO:0000313" key="13">
    <source>
        <dbReference type="Proteomes" id="UP001597124"/>
    </source>
</evidence>
<evidence type="ECO:0000256" key="9">
    <source>
        <dbReference type="ARBA" id="ARBA00031306"/>
    </source>
</evidence>
<evidence type="ECO:0000256" key="8">
    <source>
        <dbReference type="ARBA" id="ARBA00022842"/>
    </source>
</evidence>
<dbReference type="PANTHER" id="PTHR30040">
    <property type="entry name" value="THIAMINE BIOSYNTHESIS LIPOPROTEIN APBE"/>
    <property type="match status" value="1"/>
</dbReference>
<evidence type="ECO:0000256" key="5">
    <source>
        <dbReference type="ARBA" id="ARBA00022679"/>
    </source>
</evidence>
<keyword evidence="4 11" id="KW-0285">Flavoprotein</keyword>
<dbReference type="PIRSF" id="PIRSF006268">
    <property type="entry name" value="ApbE"/>
    <property type="match status" value="1"/>
</dbReference>
<evidence type="ECO:0000256" key="10">
    <source>
        <dbReference type="ARBA" id="ARBA00048540"/>
    </source>
</evidence>
<dbReference type="Proteomes" id="UP001597124">
    <property type="component" value="Unassembled WGS sequence"/>
</dbReference>
<dbReference type="SUPFAM" id="SSF143631">
    <property type="entry name" value="ApbE-like"/>
    <property type="match status" value="1"/>
</dbReference>
<dbReference type="InterPro" id="IPR003374">
    <property type="entry name" value="ApbE-like_sf"/>
</dbReference>
<evidence type="ECO:0000256" key="2">
    <source>
        <dbReference type="ARBA" id="ARBA00011955"/>
    </source>
</evidence>
<evidence type="ECO:0000256" key="4">
    <source>
        <dbReference type="ARBA" id="ARBA00022630"/>
    </source>
</evidence>
<comment type="catalytic activity">
    <reaction evidence="10 11">
        <text>L-threonyl-[protein] + FAD = FMN-L-threonyl-[protein] + AMP + H(+)</text>
        <dbReference type="Rhea" id="RHEA:36847"/>
        <dbReference type="Rhea" id="RHEA-COMP:11060"/>
        <dbReference type="Rhea" id="RHEA-COMP:11061"/>
        <dbReference type="ChEBI" id="CHEBI:15378"/>
        <dbReference type="ChEBI" id="CHEBI:30013"/>
        <dbReference type="ChEBI" id="CHEBI:57692"/>
        <dbReference type="ChEBI" id="CHEBI:74257"/>
        <dbReference type="ChEBI" id="CHEBI:456215"/>
        <dbReference type="EC" id="2.7.1.180"/>
    </reaction>
</comment>
<dbReference type="Pfam" id="PF02424">
    <property type="entry name" value="ApbE"/>
    <property type="match status" value="1"/>
</dbReference>
<dbReference type="RefSeq" id="WP_381494542.1">
    <property type="nucleotide sequence ID" value="NZ_JBHTIK010000015.1"/>
</dbReference>
<evidence type="ECO:0000256" key="7">
    <source>
        <dbReference type="ARBA" id="ARBA00022827"/>
    </source>
</evidence>
<organism evidence="12 13">
    <name type="scientific">Sphingosinicella xenopeptidilytica</name>
    <dbReference type="NCBI Taxonomy" id="364098"/>
    <lineage>
        <taxon>Bacteria</taxon>
        <taxon>Pseudomonadati</taxon>
        <taxon>Pseudomonadota</taxon>
        <taxon>Alphaproteobacteria</taxon>
        <taxon>Sphingomonadales</taxon>
        <taxon>Sphingosinicellaceae</taxon>
        <taxon>Sphingosinicella</taxon>
    </lineage>
</organism>
<comment type="cofactor">
    <cofactor evidence="1">
        <name>Mg(2+)</name>
        <dbReference type="ChEBI" id="CHEBI:18420"/>
    </cofactor>
</comment>
<keyword evidence="8 11" id="KW-0460">Magnesium</keyword>
<comment type="caution">
    <text evidence="12">The sequence shown here is derived from an EMBL/GenBank/DDBJ whole genome shotgun (WGS) entry which is preliminary data.</text>
</comment>
<keyword evidence="6 11" id="KW-0479">Metal-binding</keyword>
<keyword evidence="5 11" id="KW-0808">Transferase</keyword>
<accession>A0ABW3C8Z5</accession>
<name>A0ABW3C8Z5_SPHXN</name>
<gene>
    <name evidence="12" type="ORF">ACFQ00_18720</name>
</gene>
<comment type="similarity">
    <text evidence="11">Belongs to the ApbE family.</text>
</comment>
<evidence type="ECO:0000256" key="3">
    <source>
        <dbReference type="ARBA" id="ARBA00016337"/>
    </source>
</evidence>
<evidence type="ECO:0000256" key="11">
    <source>
        <dbReference type="PIRNR" id="PIRNR006268"/>
    </source>
</evidence>
<evidence type="ECO:0000256" key="1">
    <source>
        <dbReference type="ARBA" id="ARBA00001946"/>
    </source>
</evidence>
<protein>
    <recommendedName>
        <fullName evidence="3 11">FAD:protein FMN transferase</fullName>
        <ecNumber evidence="2 11">2.7.1.180</ecNumber>
    </recommendedName>
    <alternativeName>
        <fullName evidence="9 11">Flavin transferase</fullName>
    </alternativeName>
</protein>
<dbReference type="EC" id="2.7.1.180" evidence="2 11"/>
<dbReference type="EMBL" id="JBHTIK010000015">
    <property type="protein sequence ID" value="MFD0850374.1"/>
    <property type="molecule type" value="Genomic_DNA"/>
</dbReference>
<evidence type="ECO:0000313" key="12">
    <source>
        <dbReference type="EMBL" id="MFD0850374.1"/>
    </source>
</evidence>
<sequence>MGTRWSVRLVVPAPGRLAEIGAGVQGALDGVVAEMSTWEGASDISRFNRAAVGAWQSMPPGFLTVLSAALRIAEESGGAFDPTIGAIVDAWGFGAAGAVASAPDMETTETLRLAAGWRRVECDTLLQRARRTDTLALDFSGIAKGFGADRVAAWLKSRGFRHFLVEVGGELVGEGVKPDGQPWWVDIEMPPGAALLPLRLALHGLSAATSGDYRRWFEADGERFAHTIDPRSGRPGNGVASVTVLHAECMYADAYATAITVLGAEDGLRFANRLGLAAHIVSRDGSETMSLAFMAMLD</sequence>
<evidence type="ECO:0000256" key="6">
    <source>
        <dbReference type="ARBA" id="ARBA00022723"/>
    </source>
</evidence>
<dbReference type="PANTHER" id="PTHR30040:SF2">
    <property type="entry name" value="FAD:PROTEIN FMN TRANSFERASE"/>
    <property type="match status" value="1"/>
</dbReference>
<keyword evidence="13" id="KW-1185">Reference proteome</keyword>
<dbReference type="Gene3D" id="3.10.520.10">
    <property type="entry name" value="ApbE-like domains"/>
    <property type="match status" value="1"/>
</dbReference>